<comment type="subcellular location">
    <subcellularLocation>
        <location evidence="1 10">Cytoplasm</location>
    </subcellularLocation>
</comment>
<dbReference type="InterPro" id="IPR022637">
    <property type="entry name" value="DNA_polIII_beta_cen"/>
</dbReference>
<evidence type="ECO:0000256" key="6">
    <source>
        <dbReference type="ARBA" id="ARBA00022695"/>
    </source>
</evidence>
<evidence type="ECO:0000259" key="12">
    <source>
        <dbReference type="Pfam" id="PF02767"/>
    </source>
</evidence>
<evidence type="ECO:0000256" key="7">
    <source>
        <dbReference type="ARBA" id="ARBA00022705"/>
    </source>
</evidence>
<keyword evidence="5 10" id="KW-0808">Transferase</keyword>
<evidence type="ECO:0000313" key="14">
    <source>
        <dbReference type="EMBL" id="KRM75856.1"/>
    </source>
</evidence>
<evidence type="ECO:0000256" key="1">
    <source>
        <dbReference type="ARBA" id="ARBA00004496"/>
    </source>
</evidence>
<dbReference type="InterPro" id="IPR022634">
    <property type="entry name" value="DNA_polIII_beta_N"/>
</dbReference>
<dbReference type="FunFam" id="3.10.150.10:FF:000007">
    <property type="entry name" value="Beta sliding clamp"/>
    <property type="match status" value="1"/>
</dbReference>
<keyword evidence="9" id="KW-0238">DNA-binding</keyword>
<dbReference type="PANTHER" id="PTHR30478:SF0">
    <property type="entry name" value="BETA SLIDING CLAMP"/>
    <property type="match status" value="1"/>
</dbReference>
<comment type="function">
    <text evidence="10">Confers DNA tethering and processivity to DNA polymerases and other proteins. Acts as a clamp, forming a ring around DNA (a reaction catalyzed by the clamp-loading complex) which diffuses in an ATP-independent manner freely and bidirectionally along dsDNA. Initially characterized for its ability to contact the catalytic subunit of DNA polymerase III (Pol III), a complex, multichain enzyme responsible for most of the replicative synthesis in bacteria; Pol III exhibits 3'-5' exonuclease proofreading activity. The beta chain is required for initiation of replication as well as for processivity of DNA replication.</text>
</comment>
<comment type="similarity">
    <text evidence="2 10">Belongs to the beta sliding clamp family.</text>
</comment>
<dbReference type="InterPro" id="IPR022635">
    <property type="entry name" value="DNA_polIII_beta_C"/>
</dbReference>
<feature type="domain" description="DNA polymerase III beta sliding clamp N-terminal" evidence="11">
    <location>
        <begin position="5"/>
        <end position="130"/>
    </location>
</feature>
<name>A0A0R2BA46_SECCO</name>
<keyword evidence="4 10" id="KW-0963">Cytoplasm</keyword>
<dbReference type="SUPFAM" id="SSF55979">
    <property type="entry name" value="DNA clamp"/>
    <property type="match status" value="3"/>
</dbReference>
<dbReference type="EMBL" id="AYYR01000043">
    <property type="protein sequence ID" value="KRM75856.1"/>
    <property type="molecule type" value="Genomic_DNA"/>
</dbReference>
<dbReference type="Pfam" id="PF02768">
    <property type="entry name" value="DNA_pol3_beta_3"/>
    <property type="match status" value="1"/>
</dbReference>
<protein>
    <recommendedName>
        <fullName evidence="3 10">Beta sliding clamp</fullName>
    </recommendedName>
</protein>
<accession>A0A0R2BA46</accession>
<dbReference type="GO" id="GO:0009360">
    <property type="term" value="C:DNA polymerase III complex"/>
    <property type="evidence" value="ECO:0007669"/>
    <property type="project" value="InterPro"/>
</dbReference>
<feature type="domain" description="DNA polymerase III beta sliding clamp C-terminal" evidence="13">
    <location>
        <begin position="257"/>
        <end position="381"/>
    </location>
</feature>
<dbReference type="PIRSF" id="PIRSF000804">
    <property type="entry name" value="DNA_pol_III_b"/>
    <property type="match status" value="1"/>
</dbReference>
<evidence type="ECO:0000256" key="3">
    <source>
        <dbReference type="ARBA" id="ARBA00021035"/>
    </source>
</evidence>
<reference evidence="14 15" key="1">
    <citation type="journal article" date="2015" name="Genome Announc.">
        <title>Expanding the biotechnology potential of lactobacilli through comparative genomics of 213 strains and associated genera.</title>
        <authorList>
            <person name="Sun Z."/>
            <person name="Harris H.M."/>
            <person name="McCann A."/>
            <person name="Guo C."/>
            <person name="Argimon S."/>
            <person name="Zhang W."/>
            <person name="Yang X."/>
            <person name="Jeffery I.B."/>
            <person name="Cooney J.C."/>
            <person name="Kagawa T.F."/>
            <person name="Liu W."/>
            <person name="Song Y."/>
            <person name="Salvetti E."/>
            <person name="Wrobel A."/>
            <person name="Rasinkangas P."/>
            <person name="Parkhill J."/>
            <person name="Rea M.C."/>
            <person name="O'Sullivan O."/>
            <person name="Ritari J."/>
            <person name="Douillard F.P."/>
            <person name="Paul Ross R."/>
            <person name="Yang R."/>
            <person name="Briner A.E."/>
            <person name="Felis G.E."/>
            <person name="de Vos W.M."/>
            <person name="Barrangou R."/>
            <person name="Klaenhammer T.R."/>
            <person name="Caufield P.W."/>
            <person name="Cui Y."/>
            <person name="Zhang H."/>
            <person name="O'Toole P.W."/>
        </authorList>
    </citation>
    <scope>NUCLEOTIDE SEQUENCE [LARGE SCALE GENOMIC DNA]</scope>
    <source>
        <strain evidence="14 15">DSM 20515</strain>
    </source>
</reference>
<dbReference type="SMART" id="SM00480">
    <property type="entry name" value="POL3Bc"/>
    <property type="match status" value="1"/>
</dbReference>
<evidence type="ECO:0000256" key="2">
    <source>
        <dbReference type="ARBA" id="ARBA00010752"/>
    </source>
</evidence>
<evidence type="ECO:0000256" key="5">
    <source>
        <dbReference type="ARBA" id="ARBA00022679"/>
    </source>
</evidence>
<dbReference type="STRING" id="33960.TY91_13070"/>
<dbReference type="PANTHER" id="PTHR30478">
    <property type="entry name" value="DNA POLYMERASE III SUBUNIT BETA"/>
    <property type="match status" value="1"/>
</dbReference>
<evidence type="ECO:0000256" key="10">
    <source>
        <dbReference type="PIRNR" id="PIRNR000804"/>
    </source>
</evidence>
<dbReference type="Gene3D" id="3.10.150.10">
    <property type="entry name" value="DNA Polymerase III, subunit A, domain 2"/>
    <property type="match status" value="1"/>
</dbReference>
<dbReference type="GO" id="GO:0005737">
    <property type="term" value="C:cytoplasm"/>
    <property type="evidence" value="ECO:0007669"/>
    <property type="project" value="UniProtKB-SubCell"/>
</dbReference>
<evidence type="ECO:0000256" key="9">
    <source>
        <dbReference type="ARBA" id="ARBA00023125"/>
    </source>
</evidence>
<keyword evidence="7 10" id="KW-0235">DNA replication</keyword>
<proteinExistence type="inferred from homology"/>
<comment type="caution">
    <text evidence="14">The sequence shown here is derived from an EMBL/GenBank/DDBJ whole genome shotgun (WGS) entry which is preliminary data.</text>
</comment>
<dbReference type="GO" id="GO:0003887">
    <property type="term" value="F:DNA-directed DNA polymerase activity"/>
    <property type="evidence" value="ECO:0007669"/>
    <property type="project" value="UniProtKB-UniRule"/>
</dbReference>
<dbReference type="Pfam" id="PF02767">
    <property type="entry name" value="DNA_pol3_beta_2"/>
    <property type="match status" value="1"/>
</dbReference>
<keyword evidence="8 10" id="KW-0239">DNA-directed DNA polymerase</keyword>
<evidence type="ECO:0000256" key="4">
    <source>
        <dbReference type="ARBA" id="ARBA00022490"/>
    </source>
</evidence>
<dbReference type="NCBIfam" id="TIGR00663">
    <property type="entry name" value="dnan"/>
    <property type="match status" value="1"/>
</dbReference>
<dbReference type="GO" id="GO:0008408">
    <property type="term" value="F:3'-5' exonuclease activity"/>
    <property type="evidence" value="ECO:0007669"/>
    <property type="project" value="InterPro"/>
</dbReference>
<sequence length="383" mass="41892">MSLKMKFTINRAAFLKELNNVSRAISSKTTIPILTGLKLVADDSGLTLTGSDADISIEALIHADDPDNQLAIESTGAIVLPARFFGDIVKRLPEDNMTLDVTEGFQTEITSGSASFTINGLDANNYPRLPEIDATDAITLSGDVFRELINQTVIAVSTQESRPILTGVHFTLVDDQLLAVATDSHRLSQRKITLPKSASATYDVIIPGKSLTELSRMISDDNPDVEMRLSDNQVLFTIGDSLFYSRLLEGNYPDTSRLIPKEATTSAEFDAKSLLASVERASLLSHESRNNVVKLTLNSADAKATIFGNSPDVGNVEEDLTPKELTGDELEISFNPDYMKDALRSFGQTEIRIAFTSPLRPFTLVPTEDSENFIQLITPVRTF</sequence>
<dbReference type="CDD" id="cd00140">
    <property type="entry name" value="beta_clamp"/>
    <property type="match status" value="1"/>
</dbReference>
<evidence type="ECO:0000256" key="8">
    <source>
        <dbReference type="ARBA" id="ARBA00022932"/>
    </source>
</evidence>
<dbReference type="InterPro" id="IPR001001">
    <property type="entry name" value="DNA_polIII_beta"/>
</dbReference>
<organism evidence="14 15">
    <name type="scientific">Secundilactobacillus collinoides DSM 20515 = JCM 1123</name>
    <dbReference type="NCBI Taxonomy" id="1423733"/>
    <lineage>
        <taxon>Bacteria</taxon>
        <taxon>Bacillati</taxon>
        <taxon>Bacillota</taxon>
        <taxon>Bacilli</taxon>
        <taxon>Lactobacillales</taxon>
        <taxon>Lactobacillaceae</taxon>
        <taxon>Secundilactobacillus</taxon>
    </lineage>
</organism>
<dbReference type="GO" id="GO:0006271">
    <property type="term" value="P:DNA strand elongation involved in DNA replication"/>
    <property type="evidence" value="ECO:0007669"/>
    <property type="project" value="TreeGrafter"/>
</dbReference>
<keyword evidence="6 10" id="KW-0548">Nucleotidyltransferase</keyword>
<dbReference type="AlphaFoldDB" id="A0A0R2BA46"/>
<evidence type="ECO:0000313" key="15">
    <source>
        <dbReference type="Proteomes" id="UP000051845"/>
    </source>
</evidence>
<dbReference type="Proteomes" id="UP000051845">
    <property type="component" value="Unassembled WGS sequence"/>
</dbReference>
<dbReference type="InterPro" id="IPR046938">
    <property type="entry name" value="DNA_clamp_sf"/>
</dbReference>
<evidence type="ECO:0000259" key="11">
    <source>
        <dbReference type="Pfam" id="PF00712"/>
    </source>
</evidence>
<evidence type="ECO:0000259" key="13">
    <source>
        <dbReference type="Pfam" id="PF02768"/>
    </source>
</evidence>
<dbReference type="Pfam" id="PF00712">
    <property type="entry name" value="DNA_pol3_beta"/>
    <property type="match status" value="1"/>
</dbReference>
<dbReference type="GO" id="GO:0003677">
    <property type="term" value="F:DNA binding"/>
    <property type="evidence" value="ECO:0007669"/>
    <property type="project" value="UniProtKB-UniRule"/>
</dbReference>
<dbReference type="Gene3D" id="3.70.10.10">
    <property type="match status" value="1"/>
</dbReference>
<dbReference type="PATRIC" id="fig|1423733.4.peg.2109"/>
<comment type="subunit">
    <text evidence="10">Forms a ring-shaped head-to-tail homodimer around DNA.</text>
</comment>
<gene>
    <name evidence="14" type="ORF">FC82_GL002007</name>
</gene>
<feature type="domain" description="DNA polymerase III beta sliding clamp central" evidence="12">
    <location>
        <begin position="140"/>
        <end position="254"/>
    </location>
</feature>